<keyword evidence="1" id="KW-0805">Transcription regulation</keyword>
<accession>A0A5R8QC85</accession>
<dbReference type="Proteomes" id="UP000306912">
    <property type="component" value="Unassembled WGS sequence"/>
</dbReference>
<dbReference type="InterPro" id="IPR009057">
    <property type="entry name" value="Homeodomain-like_sf"/>
</dbReference>
<dbReference type="AlphaFoldDB" id="A0A5R8QC85"/>
<dbReference type="PANTHER" id="PTHR47504">
    <property type="entry name" value="RIGHT ORIGIN-BINDING PROTEIN"/>
    <property type="match status" value="1"/>
</dbReference>
<gene>
    <name evidence="5" type="ORF">FEZ08_07780</name>
</gene>
<evidence type="ECO:0000313" key="6">
    <source>
        <dbReference type="Proteomes" id="UP000306912"/>
    </source>
</evidence>
<keyword evidence="6" id="KW-1185">Reference proteome</keyword>
<evidence type="ECO:0000259" key="4">
    <source>
        <dbReference type="PROSITE" id="PS01124"/>
    </source>
</evidence>
<dbReference type="PROSITE" id="PS01124">
    <property type="entry name" value="HTH_ARAC_FAMILY_2"/>
    <property type="match status" value="1"/>
</dbReference>
<dbReference type="GO" id="GO:0043565">
    <property type="term" value="F:sequence-specific DNA binding"/>
    <property type="evidence" value="ECO:0007669"/>
    <property type="project" value="InterPro"/>
</dbReference>
<dbReference type="PANTHER" id="PTHR47504:SF5">
    <property type="entry name" value="RIGHT ORIGIN-BINDING PROTEIN"/>
    <property type="match status" value="1"/>
</dbReference>
<keyword evidence="2" id="KW-0238">DNA-binding</keyword>
<evidence type="ECO:0000256" key="3">
    <source>
        <dbReference type="ARBA" id="ARBA00023163"/>
    </source>
</evidence>
<feature type="domain" description="HTH araC/xylS-type" evidence="4">
    <location>
        <begin position="8"/>
        <end position="108"/>
    </location>
</feature>
<evidence type="ECO:0000256" key="2">
    <source>
        <dbReference type="ARBA" id="ARBA00023125"/>
    </source>
</evidence>
<dbReference type="GO" id="GO:0003700">
    <property type="term" value="F:DNA-binding transcription factor activity"/>
    <property type="evidence" value="ECO:0007669"/>
    <property type="project" value="InterPro"/>
</dbReference>
<name>A0A5R8QC85_9FIRM</name>
<dbReference type="SMART" id="SM00342">
    <property type="entry name" value="HTH_ARAC"/>
    <property type="match status" value="1"/>
</dbReference>
<reference evidence="5 6" key="1">
    <citation type="submission" date="2019-05" db="EMBL/GenBank/DDBJ databases">
        <title>Culicoidintestinum kansasii gen. nov., sp. nov. from the gastrointestinal tract of the biting midge, Culicoides sonorensis.</title>
        <authorList>
            <person name="Neupane S."/>
            <person name="Ghosh A."/>
            <person name="Gunther S."/>
            <person name="Martin K."/>
            <person name="Zurek L."/>
        </authorList>
    </citation>
    <scope>NUCLEOTIDE SEQUENCE [LARGE SCALE GENOMIC DNA]</scope>
    <source>
        <strain evidence="5 6">CS-1</strain>
    </source>
</reference>
<dbReference type="InterPro" id="IPR011256">
    <property type="entry name" value="Reg_factor_effector_dom_sf"/>
</dbReference>
<dbReference type="SUPFAM" id="SSF46689">
    <property type="entry name" value="Homeodomain-like"/>
    <property type="match status" value="1"/>
</dbReference>
<dbReference type="InterPro" id="IPR018060">
    <property type="entry name" value="HTH_AraC"/>
</dbReference>
<dbReference type="RefSeq" id="WP_138191164.1">
    <property type="nucleotide sequence ID" value="NZ_VBWP01000006.1"/>
</dbReference>
<organism evidence="5 6">
    <name type="scientific">Culicoidibacter larvae</name>
    <dbReference type="NCBI Taxonomy" id="2579976"/>
    <lineage>
        <taxon>Bacteria</taxon>
        <taxon>Bacillati</taxon>
        <taxon>Bacillota</taxon>
        <taxon>Culicoidibacteria</taxon>
        <taxon>Culicoidibacterales</taxon>
        <taxon>Culicoidibacteraceae</taxon>
        <taxon>Culicoidibacter</taxon>
    </lineage>
</organism>
<protein>
    <submittedName>
        <fullName evidence="5">Helix-turn-helix domain-containing protein</fullName>
    </submittedName>
</protein>
<dbReference type="OrthoDB" id="2581987at2"/>
<evidence type="ECO:0000256" key="1">
    <source>
        <dbReference type="ARBA" id="ARBA00023015"/>
    </source>
</evidence>
<keyword evidence="3" id="KW-0804">Transcription</keyword>
<dbReference type="InterPro" id="IPR050959">
    <property type="entry name" value="MarA-like"/>
</dbReference>
<dbReference type="Gene3D" id="1.10.10.60">
    <property type="entry name" value="Homeodomain-like"/>
    <property type="match status" value="1"/>
</dbReference>
<evidence type="ECO:0000313" key="5">
    <source>
        <dbReference type="EMBL" id="TLG72938.1"/>
    </source>
</evidence>
<comment type="caution">
    <text evidence="5">The sequence shown here is derived from an EMBL/GenBank/DDBJ whole genome shotgun (WGS) entry which is preliminary data.</text>
</comment>
<dbReference type="EMBL" id="VBWP01000006">
    <property type="protein sequence ID" value="TLG72938.1"/>
    <property type="molecule type" value="Genomic_DNA"/>
</dbReference>
<dbReference type="Pfam" id="PF12833">
    <property type="entry name" value="HTH_18"/>
    <property type="match status" value="1"/>
</dbReference>
<dbReference type="Gene3D" id="3.20.80.10">
    <property type="entry name" value="Regulatory factor, effector binding domain"/>
    <property type="match status" value="1"/>
</dbReference>
<dbReference type="SUPFAM" id="SSF55136">
    <property type="entry name" value="Probable bacterial effector-binding domain"/>
    <property type="match status" value="1"/>
</dbReference>
<proteinExistence type="predicted"/>
<dbReference type="InParanoid" id="A0A5R8QC85"/>
<sequence length="306" mass="34837">MKSSKAFDEVILYLETCIINGSEIDYNEISKITLSPASLFQRIFIFVSGVSMSDYVRKRRLTLAGYDLRNSDISALDAALKYGFQSHSAFTRAFKEHHGITPTEAKKSTAELNEYFSINFSDMRFIGGKRIMAEVKKIIYKEVPERLMVGLHQETSFQDGGKVWRDFFESDTIPKLNTLADSKCCDDIAANDGIGLMYNFKDMLHFNIIIGDFVKPDTEIPEGLFVKQIPKGLTVQIQIEGNNLGEILESAYLLITEAVEKTDREIDHAHFYWCEVYTHERYSKPLNQGKRVAIDYIVPIKPPSAQ</sequence>